<dbReference type="InterPro" id="IPR039426">
    <property type="entry name" value="TonB-dep_rcpt-like"/>
</dbReference>
<keyword evidence="6" id="KW-0998">Cell outer membrane</keyword>
<evidence type="ECO:0000256" key="2">
    <source>
        <dbReference type="ARBA" id="ARBA00022448"/>
    </source>
</evidence>
<protein>
    <recommendedName>
        <fullName evidence="7">TonB-dependent receptor plug domain-containing protein</fullName>
    </recommendedName>
</protein>
<dbReference type="Gene3D" id="2.40.170.20">
    <property type="entry name" value="TonB-dependent receptor, beta-barrel domain"/>
    <property type="match status" value="1"/>
</dbReference>
<keyword evidence="2" id="KW-0813">Transport</keyword>
<dbReference type="Gene3D" id="2.170.130.10">
    <property type="entry name" value="TonB-dependent receptor, plug domain"/>
    <property type="match status" value="1"/>
</dbReference>
<dbReference type="EMBL" id="VSSQ01000189">
    <property type="protein sequence ID" value="MPL84426.1"/>
    <property type="molecule type" value="Genomic_DNA"/>
</dbReference>
<keyword evidence="4" id="KW-0732">Signal</keyword>
<dbReference type="PANTHER" id="PTHR30069">
    <property type="entry name" value="TONB-DEPENDENT OUTER MEMBRANE RECEPTOR"/>
    <property type="match status" value="1"/>
</dbReference>
<comment type="subcellular location">
    <subcellularLocation>
        <location evidence="1">Cell outer membrane</location>
        <topology evidence="1">Multi-pass membrane protein</topology>
    </subcellularLocation>
</comment>
<evidence type="ECO:0000256" key="4">
    <source>
        <dbReference type="ARBA" id="ARBA00022729"/>
    </source>
</evidence>
<sequence length="796" mass="87754">MRSCYKRVILYAIQLTILLLISFSFYGQTFSSLLTGMVTDSESRVPLSGALIKLASHTNGDKTTVTDSLGRFRLNLPPGRHTISIEYMGYDSKSVNDILIGTGSEVSVVIMLTERARQIGEAYIGADSRKTHNSMASVSARRLKSQDAARFAAGYFDPLRMVTSVPGVSAGNDDDNNQIIIRGNSPKGMLWRIEGIEVPNPNHLSAGEGGTGGAYSVITTNSLSGFDFYTSAFPAEYGNATSGVMDLNLKTGSSSKRSFAVGLSVVGAEASAEGPFVKGGSGSWFVNLRYANFDILKRYGIISSDEIGIIPSSYDWAAKASLVSKRAGTFEFFSAGGASQVGDLASENRDSLIAGADNDEFLDKHLFAVVGVKHLLSLPNEKTYIKTTAGLTLQRLISQENSIDTLLNKSENSSEKFLYPALRVSVLLNHKFNSSNSLRIGTNINITSGDMFSRKRVSNGKYDTLVNSFDSGWYNSYYAQWKYKPASNIEINTGLHLFHSGITSQLIPEPRVGAVLYLSGDRKISFGAGLHSRLEPLSIYNYRVKISGNERVIANKDLKATQALHFVLGLGKKLTDDLNLTIEAYYQYLFNVPSAKDKKSQYSVLNASYGLPDILLDNKGKGYNYGGEFMIEKDFTKNWYTVMSASLFDSKYKSPDGKVYNTYYNGGYIFNFTAGKEFAVGRKGVNFLGFNVKALLRGGFRYTPVDYLLSKSRKRIVYDIGETYGKNLPEYRRIDVGMSYKLNTSASSLTILLEIQNITNRHNIVRKRFSYSKGSIIERESYSVGIVPVASLRFEF</sequence>
<dbReference type="SUPFAM" id="SSF56935">
    <property type="entry name" value="Porins"/>
    <property type="match status" value="1"/>
</dbReference>
<gene>
    <name evidence="8" type="ORF">SDC9_30391</name>
</gene>
<dbReference type="Gene3D" id="2.60.40.1120">
    <property type="entry name" value="Carboxypeptidase-like, regulatory domain"/>
    <property type="match status" value="1"/>
</dbReference>
<dbReference type="GO" id="GO:0009279">
    <property type="term" value="C:cell outer membrane"/>
    <property type="evidence" value="ECO:0007669"/>
    <property type="project" value="UniProtKB-SubCell"/>
</dbReference>
<evidence type="ECO:0000256" key="6">
    <source>
        <dbReference type="ARBA" id="ARBA00023237"/>
    </source>
</evidence>
<feature type="domain" description="TonB-dependent receptor plug" evidence="7">
    <location>
        <begin position="157"/>
        <end position="244"/>
    </location>
</feature>
<dbReference type="GO" id="GO:0044718">
    <property type="term" value="P:siderophore transmembrane transport"/>
    <property type="evidence" value="ECO:0007669"/>
    <property type="project" value="TreeGrafter"/>
</dbReference>
<proteinExistence type="predicted"/>
<evidence type="ECO:0000313" key="8">
    <source>
        <dbReference type="EMBL" id="MPL84426.1"/>
    </source>
</evidence>
<dbReference type="InterPro" id="IPR037066">
    <property type="entry name" value="Plug_dom_sf"/>
</dbReference>
<name>A0A644UZC5_9ZZZZ</name>
<dbReference type="AlphaFoldDB" id="A0A644UZC5"/>
<evidence type="ECO:0000256" key="5">
    <source>
        <dbReference type="ARBA" id="ARBA00023136"/>
    </source>
</evidence>
<evidence type="ECO:0000256" key="1">
    <source>
        <dbReference type="ARBA" id="ARBA00004571"/>
    </source>
</evidence>
<keyword evidence="3" id="KW-0812">Transmembrane</keyword>
<accession>A0A644UZC5</accession>
<dbReference type="InterPro" id="IPR008969">
    <property type="entry name" value="CarboxyPept-like_regulatory"/>
</dbReference>
<dbReference type="Pfam" id="PF07715">
    <property type="entry name" value="Plug"/>
    <property type="match status" value="1"/>
</dbReference>
<comment type="caution">
    <text evidence="8">The sequence shown here is derived from an EMBL/GenBank/DDBJ whole genome shotgun (WGS) entry which is preliminary data.</text>
</comment>
<dbReference type="Pfam" id="PF13620">
    <property type="entry name" value="CarboxypepD_reg"/>
    <property type="match status" value="1"/>
</dbReference>
<dbReference type="InterPro" id="IPR036942">
    <property type="entry name" value="Beta-barrel_TonB_sf"/>
</dbReference>
<dbReference type="InterPro" id="IPR012910">
    <property type="entry name" value="Plug_dom"/>
</dbReference>
<dbReference type="PANTHER" id="PTHR30069:SF29">
    <property type="entry name" value="HEMOGLOBIN AND HEMOGLOBIN-HAPTOGLOBIN-BINDING PROTEIN 1-RELATED"/>
    <property type="match status" value="1"/>
</dbReference>
<keyword evidence="5" id="KW-0472">Membrane</keyword>
<evidence type="ECO:0000259" key="7">
    <source>
        <dbReference type="Pfam" id="PF07715"/>
    </source>
</evidence>
<evidence type="ECO:0000256" key="3">
    <source>
        <dbReference type="ARBA" id="ARBA00022692"/>
    </source>
</evidence>
<dbReference type="SUPFAM" id="SSF49464">
    <property type="entry name" value="Carboxypeptidase regulatory domain-like"/>
    <property type="match status" value="1"/>
</dbReference>
<reference evidence="8" key="1">
    <citation type="submission" date="2019-08" db="EMBL/GenBank/DDBJ databases">
        <authorList>
            <person name="Kucharzyk K."/>
            <person name="Murdoch R.W."/>
            <person name="Higgins S."/>
            <person name="Loffler F."/>
        </authorList>
    </citation>
    <scope>NUCLEOTIDE SEQUENCE</scope>
</reference>
<dbReference type="GO" id="GO:0015344">
    <property type="term" value="F:siderophore uptake transmembrane transporter activity"/>
    <property type="evidence" value="ECO:0007669"/>
    <property type="project" value="TreeGrafter"/>
</dbReference>
<organism evidence="8">
    <name type="scientific">bioreactor metagenome</name>
    <dbReference type="NCBI Taxonomy" id="1076179"/>
    <lineage>
        <taxon>unclassified sequences</taxon>
        <taxon>metagenomes</taxon>
        <taxon>ecological metagenomes</taxon>
    </lineage>
</organism>